<keyword evidence="7 18" id="KW-0347">Helicase</keyword>
<evidence type="ECO:0000256" key="3">
    <source>
        <dbReference type="ARBA" id="ARBA00022723"/>
    </source>
</evidence>
<keyword evidence="6" id="KW-0378">Hydrolase</keyword>
<dbReference type="EC" id="5.6.2.3" evidence="15"/>
<gene>
    <name evidence="18" type="ORF">EV212_11176</name>
</gene>
<dbReference type="PANTHER" id="PTHR11472:SF34">
    <property type="entry name" value="REGULATOR OF TELOMERE ELONGATION HELICASE 1"/>
    <property type="match status" value="1"/>
</dbReference>
<dbReference type="InterPro" id="IPR006554">
    <property type="entry name" value="Helicase-like_DEXD_c2"/>
</dbReference>
<dbReference type="InterPro" id="IPR010614">
    <property type="entry name" value="RAD3-like_helicase_DEAD"/>
</dbReference>
<dbReference type="GO" id="GO:0051539">
    <property type="term" value="F:4 iron, 4 sulfur cluster binding"/>
    <property type="evidence" value="ECO:0007669"/>
    <property type="project" value="UniProtKB-KW"/>
</dbReference>
<keyword evidence="13" id="KW-0413">Isomerase</keyword>
<dbReference type="Gene3D" id="3.40.50.300">
    <property type="entry name" value="P-loop containing nucleotide triphosphate hydrolases"/>
    <property type="match status" value="2"/>
</dbReference>
<dbReference type="InterPro" id="IPR014001">
    <property type="entry name" value="Helicase_ATP-bd"/>
</dbReference>
<comment type="catalytic activity">
    <reaction evidence="16">
        <text>ATP + H2O = ADP + phosphate + H(+)</text>
        <dbReference type="Rhea" id="RHEA:13065"/>
        <dbReference type="ChEBI" id="CHEBI:15377"/>
        <dbReference type="ChEBI" id="CHEBI:15378"/>
        <dbReference type="ChEBI" id="CHEBI:30616"/>
        <dbReference type="ChEBI" id="CHEBI:43474"/>
        <dbReference type="ChEBI" id="CHEBI:456216"/>
        <dbReference type="EC" id="5.6.2.3"/>
    </reaction>
</comment>
<comment type="cofactor">
    <cofactor evidence="1">
        <name>[4Fe-4S] cluster</name>
        <dbReference type="ChEBI" id="CHEBI:49883"/>
    </cofactor>
</comment>
<dbReference type="InterPro" id="IPR011545">
    <property type="entry name" value="DEAD/DEAH_box_helicase_dom"/>
</dbReference>
<evidence type="ECO:0000256" key="15">
    <source>
        <dbReference type="ARBA" id="ARBA00044969"/>
    </source>
</evidence>
<keyword evidence="12" id="KW-0234">DNA repair</keyword>
<reference evidence="18 19" key="1">
    <citation type="submission" date="2019-03" db="EMBL/GenBank/DDBJ databases">
        <title>Genomic Encyclopedia of Type Strains, Phase IV (KMG-IV): sequencing the most valuable type-strain genomes for metagenomic binning, comparative biology and taxonomic classification.</title>
        <authorList>
            <person name="Goeker M."/>
        </authorList>
    </citation>
    <scope>NUCLEOTIDE SEQUENCE [LARGE SCALE GENOMIC DNA]</scope>
    <source>
        <strain evidence="18 19">DSM 28559</strain>
    </source>
</reference>
<sequence>MKHEVRVSVRNLVEFILRNGDISQKMGVMQDVDAMQAGSRAHRKLQKQGGSNYRAEVSLKRKIEIDETLDIQVEGRADGIITNPADETDIMIDEIKGTFTKLEVIETADILHVAQADCYACIYANLHELEKINVRVTYIHLETEMVKTFEFLRTREELESWFQELVHQYARWAKWQIEWQKLRDETIKTLAFPYEYRLSQKRMMNGVYRSIDEGKNIFIQAPTGTGKTLGTLFPSIKAMGQENCGRIFYLTAKTITRTVAEDTGKLLQEKGLRMKFITLTAKEKICPLEECLCQPDTCERARGHFDRVNEAIFDMIHHEDQIDRACILDYAGRYQVCPFEFQLDIALWCDVIICDYNYVFDPVVYLKRFFGDAMANMVFLVDEAHNLVDRAREMYSAVLYRKSFDEVYRKLKPIRTKIARKVHKCGQYLKDYQESREEEGGSYAVVREVGSFILSLMRMVSDMEDYLQEDMAPELRETVTKLYFDARRFINTYDLLDEKYIIYTEGTDGEAMIKMFCVDPSGNLGERISMSRSCIFFSATLLPVQYYKDLLSSKPEADYEMYVDSPFRPENRLIFTAGDVSSRYTCRNPEQYERIAEYIRKIIRGKNGNYLVFCPSYAFMDNVFDAFTEKEMSKAGNGLQVFRQESGMDEDARRAFLENFKEKPHETILGFCVLGGIFSEGIDLKADRLIGAIIVGTGLPGIGSERELLKAYFDEKRGNGFDYAYLFPGMNKVLQAGGRVIRSEDDKGVIALLDERFNYSSYKRMFPREWIPFQKLDMDSVEENIEKFWTEQINNL</sequence>
<dbReference type="InterPro" id="IPR027417">
    <property type="entry name" value="P-loop_NTPase"/>
</dbReference>
<name>A0A4V2SDP4_9FIRM</name>
<dbReference type="InterPro" id="IPR014013">
    <property type="entry name" value="Helic_SF1/SF2_ATP-bd_DinG/Rad3"/>
</dbReference>
<proteinExistence type="inferred from homology"/>
<dbReference type="GO" id="GO:0005524">
    <property type="term" value="F:ATP binding"/>
    <property type="evidence" value="ECO:0007669"/>
    <property type="project" value="UniProtKB-KW"/>
</dbReference>
<keyword evidence="9" id="KW-0408">Iron</keyword>
<evidence type="ECO:0000256" key="8">
    <source>
        <dbReference type="ARBA" id="ARBA00022840"/>
    </source>
</evidence>
<evidence type="ECO:0000256" key="9">
    <source>
        <dbReference type="ARBA" id="ARBA00023004"/>
    </source>
</evidence>
<dbReference type="Gene3D" id="1.10.30.20">
    <property type="entry name" value="Bacterial XPD DNA helicase, FeS cluster domain"/>
    <property type="match status" value="1"/>
</dbReference>
<evidence type="ECO:0000256" key="7">
    <source>
        <dbReference type="ARBA" id="ARBA00022806"/>
    </source>
</evidence>
<evidence type="ECO:0000256" key="4">
    <source>
        <dbReference type="ARBA" id="ARBA00022741"/>
    </source>
</evidence>
<dbReference type="GO" id="GO:0003677">
    <property type="term" value="F:DNA binding"/>
    <property type="evidence" value="ECO:0007669"/>
    <property type="project" value="UniProtKB-KW"/>
</dbReference>
<evidence type="ECO:0000256" key="5">
    <source>
        <dbReference type="ARBA" id="ARBA00022763"/>
    </source>
</evidence>
<dbReference type="Pfam" id="PF13307">
    <property type="entry name" value="Helicase_C_2"/>
    <property type="match status" value="1"/>
</dbReference>
<dbReference type="AlphaFoldDB" id="A0A4V2SDP4"/>
<evidence type="ECO:0000313" key="18">
    <source>
        <dbReference type="EMBL" id="TCO83924.1"/>
    </source>
</evidence>
<evidence type="ECO:0000256" key="10">
    <source>
        <dbReference type="ARBA" id="ARBA00023014"/>
    </source>
</evidence>
<comment type="similarity">
    <text evidence="14">Belongs to the helicase family. DinG subfamily.</text>
</comment>
<dbReference type="GO" id="GO:0043139">
    <property type="term" value="F:5'-3' DNA helicase activity"/>
    <property type="evidence" value="ECO:0007669"/>
    <property type="project" value="UniProtKB-EC"/>
</dbReference>
<protein>
    <recommendedName>
        <fullName evidence="15">DNA 5'-3' helicase</fullName>
        <ecNumber evidence="15">5.6.2.3</ecNumber>
    </recommendedName>
</protein>
<evidence type="ECO:0000256" key="11">
    <source>
        <dbReference type="ARBA" id="ARBA00023125"/>
    </source>
</evidence>
<dbReference type="Pfam" id="PF06733">
    <property type="entry name" value="DEAD_2"/>
    <property type="match status" value="1"/>
</dbReference>
<dbReference type="GO" id="GO:0016818">
    <property type="term" value="F:hydrolase activity, acting on acid anhydrides, in phosphorus-containing anhydrides"/>
    <property type="evidence" value="ECO:0007669"/>
    <property type="project" value="InterPro"/>
</dbReference>
<dbReference type="Proteomes" id="UP000295711">
    <property type="component" value="Unassembled WGS sequence"/>
</dbReference>
<dbReference type="SMART" id="SM00488">
    <property type="entry name" value="DEXDc2"/>
    <property type="match status" value="1"/>
</dbReference>
<keyword evidence="3" id="KW-0479">Metal-binding</keyword>
<evidence type="ECO:0000256" key="14">
    <source>
        <dbReference type="ARBA" id="ARBA00038058"/>
    </source>
</evidence>
<accession>A0A4V2SDP4</accession>
<dbReference type="InterPro" id="IPR006555">
    <property type="entry name" value="ATP-dep_Helicase_C"/>
</dbReference>
<dbReference type="RefSeq" id="WP_243115536.1">
    <property type="nucleotide sequence ID" value="NZ_JANKAQ010000012.1"/>
</dbReference>
<dbReference type="Pfam" id="PF00270">
    <property type="entry name" value="DEAD"/>
    <property type="match status" value="1"/>
</dbReference>
<keyword evidence="5" id="KW-0227">DNA damage</keyword>
<evidence type="ECO:0000256" key="1">
    <source>
        <dbReference type="ARBA" id="ARBA00001966"/>
    </source>
</evidence>
<evidence type="ECO:0000256" key="16">
    <source>
        <dbReference type="ARBA" id="ARBA00048954"/>
    </source>
</evidence>
<keyword evidence="11" id="KW-0238">DNA-binding</keyword>
<evidence type="ECO:0000256" key="13">
    <source>
        <dbReference type="ARBA" id="ARBA00023235"/>
    </source>
</evidence>
<comment type="caution">
    <text evidence="18">The sequence shown here is derived from an EMBL/GenBank/DDBJ whole genome shotgun (WGS) entry which is preliminary data.</text>
</comment>
<dbReference type="PROSITE" id="PS51193">
    <property type="entry name" value="HELICASE_ATP_BIND_2"/>
    <property type="match status" value="1"/>
</dbReference>
<dbReference type="InterPro" id="IPR042493">
    <property type="entry name" value="XPD_DNA_FeS"/>
</dbReference>
<dbReference type="GO" id="GO:0046872">
    <property type="term" value="F:metal ion binding"/>
    <property type="evidence" value="ECO:0007669"/>
    <property type="project" value="UniProtKB-KW"/>
</dbReference>
<evidence type="ECO:0000256" key="6">
    <source>
        <dbReference type="ARBA" id="ARBA00022801"/>
    </source>
</evidence>
<evidence type="ECO:0000313" key="19">
    <source>
        <dbReference type="Proteomes" id="UP000295711"/>
    </source>
</evidence>
<keyword evidence="19" id="KW-1185">Reference proteome</keyword>
<keyword evidence="10" id="KW-0411">Iron-sulfur</keyword>
<keyword evidence="8" id="KW-0067">ATP-binding</keyword>
<dbReference type="SMART" id="SM00491">
    <property type="entry name" value="HELICc2"/>
    <property type="match status" value="1"/>
</dbReference>
<dbReference type="Gene3D" id="1.10.275.40">
    <property type="match status" value="1"/>
</dbReference>
<evidence type="ECO:0000259" key="17">
    <source>
        <dbReference type="PROSITE" id="PS51193"/>
    </source>
</evidence>
<feature type="domain" description="Helicase ATP-binding" evidence="17">
    <location>
        <begin position="186"/>
        <end position="433"/>
    </location>
</feature>
<organism evidence="18 19">
    <name type="scientific">Frisingicoccus caecimuris</name>
    <dbReference type="NCBI Taxonomy" id="1796636"/>
    <lineage>
        <taxon>Bacteria</taxon>
        <taxon>Bacillati</taxon>
        <taxon>Bacillota</taxon>
        <taxon>Clostridia</taxon>
        <taxon>Lachnospirales</taxon>
        <taxon>Lachnospiraceae</taxon>
        <taxon>Frisingicoccus</taxon>
    </lineage>
</organism>
<dbReference type="InterPro" id="IPR045028">
    <property type="entry name" value="DinG/Rad3-like"/>
</dbReference>
<dbReference type="SUPFAM" id="SSF52540">
    <property type="entry name" value="P-loop containing nucleoside triphosphate hydrolases"/>
    <property type="match status" value="2"/>
</dbReference>
<dbReference type="PANTHER" id="PTHR11472">
    <property type="entry name" value="DNA REPAIR DEAD HELICASE RAD3/XP-D SUBFAMILY MEMBER"/>
    <property type="match status" value="1"/>
</dbReference>
<dbReference type="SMART" id="SM00487">
    <property type="entry name" value="DEXDc"/>
    <property type="match status" value="1"/>
</dbReference>
<keyword evidence="4" id="KW-0547">Nucleotide-binding</keyword>
<dbReference type="GO" id="GO:0006281">
    <property type="term" value="P:DNA repair"/>
    <property type="evidence" value="ECO:0007669"/>
    <property type="project" value="UniProtKB-KW"/>
</dbReference>
<evidence type="ECO:0000256" key="2">
    <source>
        <dbReference type="ARBA" id="ARBA00022485"/>
    </source>
</evidence>
<dbReference type="EMBL" id="SLXA01000011">
    <property type="protein sequence ID" value="TCO83924.1"/>
    <property type="molecule type" value="Genomic_DNA"/>
</dbReference>
<evidence type="ECO:0000256" key="12">
    <source>
        <dbReference type="ARBA" id="ARBA00023204"/>
    </source>
</evidence>
<keyword evidence="2" id="KW-0004">4Fe-4S</keyword>